<keyword evidence="7 17" id="KW-0032">Aminotransferase</keyword>
<gene>
    <name evidence="17" type="primary">ilvE</name>
    <name evidence="18" type="ORF">F8A88_05665</name>
</gene>
<evidence type="ECO:0000256" key="8">
    <source>
        <dbReference type="ARBA" id="ARBA00022605"/>
    </source>
</evidence>
<proteinExistence type="inferred from homology"/>
<evidence type="ECO:0000256" key="6">
    <source>
        <dbReference type="ARBA" id="ARBA00009320"/>
    </source>
</evidence>
<dbReference type="UniPathway" id="UPA00047">
    <property type="reaction ID" value="UER00058"/>
</dbReference>
<evidence type="ECO:0000256" key="12">
    <source>
        <dbReference type="ARBA" id="ARBA00048212"/>
    </source>
</evidence>
<dbReference type="InterPro" id="IPR043132">
    <property type="entry name" value="BCAT-like_C"/>
</dbReference>
<keyword evidence="11 17" id="KW-0100">Branched-chain amino acid biosynthesis</keyword>
<evidence type="ECO:0000256" key="14">
    <source>
        <dbReference type="ARBA" id="ARBA00049229"/>
    </source>
</evidence>
<evidence type="ECO:0000313" key="19">
    <source>
        <dbReference type="Proteomes" id="UP000438699"/>
    </source>
</evidence>
<dbReference type="OrthoDB" id="9804984at2"/>
<comment type="caution">
    <text evidence="18">The sequence shown here is derived from an EMBL/GenBank/DDBJ whole genome shotgun (WGS) entry which is preliminary data.</text>
</comment>
<comment type="catalytic activity">
    <reaction evidence="13 17">
        <text>L-isoleucine + 2-oxoglutarate = (S)-3-methyl-2-oxopentanoate + L-glutamate</text>
        <dbReference type="Rhea" id="RHEA:24801"/>
        <dbReference type="ChEBI" id="CHEBI:16810"/>
        <dbReference type="ChEBI" id="CHEBI:29985"/>
        <dbReference type="ChEBI" id="CHEBI:35146"/>
        <dbReference type="ChEBI" id="CHEBI:58045"/>
        <dbReference type="EC" id="2.6.1.42"/>
    </reaction>
</comment>
<evidence type="ECO:0000313" key="18">
    <source>
        <dbReference type="EMBL" id="KAB1443723.1"/>
    </source>
</evidence>
<comment type="pathway">
    <text evidence="3 17">Amino-acid biosynthesis; L-isoleucine biosynthesis; L-isoleucine from 2-oxobutanoate: step 4/4.</text>
</comment>
<dbReference type="InterPro" id="IPR043131">
    <property type="entry name" value="BCAT-like_N"/>
</dbReference>
<organism evidence="18 19">
    <name type="scientific">Pseudodesulfovibrio senegalensis</name>
    <dbReference type="NCBI Taxonomy" id="1721087"/>
    <lineage>
        <taxon>Bacteria</taxon>
        <taxon>Pseudomonadati</taxon>
        <taxon>Thermodesulfobacteriota</taxon>
        <taxon>Desulfovibrionia</taxon>
        <taxon>Desulfovibrionales</taxon>
        <taxon>Desulfovibrionaceae</taxon>
    </lineage>
</organism>
<keyword evidence="8 17" id="KW-0028">Amino-acid biosynthesis</keyword>
<accession>A0A6N6N763</accession>
<evidence type="ECO:0000256" key="16">
    <source>
        <dbReference type="RuleBase" id="RU004516"/>
    </source>
</evidence>
<comment type="catalytic activity">
    <reaction evidence="14 17">
        <text>L-leucine + 2-oxoglutarate = 4-methyl-2-oxopentanoate + L-glutamate</text>
        <dbReference type="Rhea" id="RHEA:18321"/>
        <dbReference type="ChEBI" id="CHEBI:16810"/>
        <dbReference type="ChEBI" id="CHEBI:17865"/>
        <dbReference type="ChEBI" id="CHEBI:29985"/>
        <dbReference type="ChEBI" id="CHEBI:57427"/>
        <dbReference type="EC" id="2.6.1.42"/>
    </reaction>
</comment>
<comment type="function">
    <text evidence="2 17">Acts on leucine, isoleucine and valine.</text>
</comment>
<dbReference type="GO" id="GO:0006532">
    <property type="term" value="P:aspartate biosynthetic process"/>
    <property type="evidence" value="ECO:0007669"/>
    <property type="project" value="TreeGrafter"/>
</dbReference>
<keyword evidence="19" id="KW-1185">Reference proteome</keyword>
<keyword evidence="10 16" id="KW-0663">Pyridoxal phosphate</keyword>
<comment type="catalytic activity">
    <reaction evidence="12 17">
        <text>L-valine + 2-oxoglutarate = 3-methyl-2-oxobutanoate + L-glutamate</text>
        <dbReference type="Rhea" id="RHEA:24813"/>
        <dbReference type="ChEBI" id="CHEBI:11851"/>
        <dbReference type="ChEBI" id="CHEBI:16810"/>
        <dbReference type="ChEBI" id="CHEBI:29985"/>
        <dbReference type="ChEBI" id="CHEBI:57762"/>
        <dbReference type="EC" id="2.6.1.42"/>
    </reaction>
</comment>
<dbReference type="InterPro" id="IPR001544">
    <property type="entry name" value="Aminotrans_IV"/>
</dbReference>
<dbReference type="NCBIfam" id="NF005146">
    <property type="entry name" value="PRK06606.1"/>
    <property type="match status" value="1"/>
</dbReference>
<dbReference type="InterPro" id="IPR050571">
    <property type="entry name" value="Class-IV_PLP-Dep_Aminotrnsfr"/>
</dbReference>
<dbReference type="GO" id="GO:0009099">
    <property type="term" value="P:L-valine biosynthetic process"/>
    <property type="evidence" value="ECO:0007669"/>
    <property type="project" value="UniProtKB-UniPathway"/>
</dbReference>
<comment type="similarity">
    <text evidence="6 15">Belongs to the class-IV pyridoxal-phosphate-dependent aminotransferase family.</text>
</comment>
<dbReference type="GO" id="GO:0009097">
    <property type="term" value="P:isoleucine biosynthetic process"/>
    <property type="evidence" value="ECO:0007669"/>
    <property type="project" value="UniProtKB-UniPathway"/>
</dbReference>
<evidence type="ECO:0000256" key="7">
    <source>
        <dbReference type="ARBA" id="ARBA00022576"/>
    </source>
</evidence>
<dbReference type="RefSeq" id="WP_151150096.1">
    <property type="nucleotide sequence ID" value="NZ_WAIE01000001.1"/>
</dbReference>
<dbReference type="Proteomes" id="UP000438699">
    <property type="component" value="Unassembled WGS sequence"/>
</dbReference>
<dbReference type="PANTHER" id="PTHR42743:SF11">
    <property type="entry name" value="AMINODEOXYCHORISMATE LYASE"/>
    <property type="match status" value="1"/>
</dbReference>
<dbReference type="PROSITE" id="PS00770">
    <property type="entry name" value="AA_TRANSFER_CLASS_4"/>
    <property type="match status" value="1"/>
</dbReference>
<evidence type="ECO:0000256" key="4">
    <source>
        <dbReference type="ARBA" id="ARBA00004931"/>
    </source>
</evidence>
<comment type="pathway">
    <text evidence="5 17">Amino-acid biosynthesis; L-leucine biosynthesis; L-leucine from 3-methyl-2-oxobutanoate: step 4/4.</text>
</comment>
<evidence type="ECO:0000256" key="17">
    <source>
        <dbReference type="RuleBase" id="RU364094"/>
    </source>
</evidence>
<evidence type="ECO:0000256" key="2">
    <source>
        <dbReference type="ARBA" id="ARBA00003109"/>
    </source>
</evidence>
<reference evidence="18 19" key="1">
    <citation type="journal article" date="2017" name="Int. J. Syst. Evol. Microbiol.">
        <title>Desulfovibrio senegalensis sp. nov., a mesophilic sulfate reducer isolated from marine sediment.</title>
        <authorList>
            <person name="Thioye A."/>
            <person name="Gam Z.B.A."/>
            <person name="Mbengue M."/>
            <person name="Cayol J.L."/>
            <person name="Joseph-Bartoli M."/>
            <person name="Toure-Kane C."/>
            <person name="Labat M."/>
        </authorList>
    </citation>
    <scope>NUCLEOTIDE SEQUENCE [LARGE SCALE GENOMIC DNA]</scope>
    <source>
        <strain evidence="18 19">DSM 101509</strain>
    </source>
</reference>
<protein>
    <recommendedName>
        <fullName evidence="17">Branched-chain-amino-acid aminotransferase</fullName>
        <shortName evidence="17">BCAT</shortName>
        <ecNumber evidence="17">2.6.1.42</ecNumber>
    </recommendedName>
</protein>
<dbReference type="InterPro" id="IPR018300">
    <property type="entry name" value="Aminotrans_IV_CS"/>
</dbReference>
<comment type="cofactor">
    <cofactor evidence="1 16">
        <name>pyridoxal 5'-phosphate</name>
        <dbReference type="ChEBI" id="CHEBI:597326"/>
    </cofactor>
</comment>
<dbReference type="EC" id="2.6.1.42" evidence="17"/>
<dbReference type="UniPathway" id="UPA00048">
    <property type="reaction ID" value="UER00073"/>
</dbReference>
<evidence type="ECO:0000256" key="5">
    <source>
        <dbReference type="ARBA" id="ARBA00005072"/>
    </source>
</evidence>
<dbReference type="CDD" id="cd01557">
    <property type="entry name" value="BCAT_beta_family"/>
    <property type="match status" value="1"/>
</dbReference>
<dbReference type="Pfam" id="PF01063">
    <property type="entry name" value="Aminotran_4"/>
    <property type="match status" value="1"/>
</dbReference>
<dbReference type="UniPathway" id="UPA00049">
    <property type="reaction ID" value="UER00062"/>
</dbReference>
<dbReference type="SUPFAM" id="SSF56752">
    <property type="entry name" value="D-aminoacid aminotransferase-like PLP-dependent enzymes"/>
    <property type="match status" value="1"/>
</dbReference>
<dbReference type="NCBIfam" id="TIGR01122">
    <property type="entry name" value="ilvE_I"/>
    <property type="match status" value="1"/>
</dbReference>
<dbReference type="InterPro" id="IPR033939">
    <property type="entry name" value="BCAT_family"/>
</dbReference>
<dbReference type="InterPro" id="IPR036038">
    <property type="entry name" value="Aminotransferase-like"/>
</dbReference>
<dbReference type="GO" id="GO:0009098">
    <property type="term" value="P:L-leucine biosynthetic process"/>
    <property type="evidence" value="ECO:0007669"/>
    <property type="project" value="UniProtKB-UniPathway"/>
</dbReference>
<dbReference type="EMBL" id="WAIE01000001">
    <property type="protein sequence ID" value="KAB1443723.1"/>
    <property type="molecule type" value="Genomic_DNA"/>
</dbReference>
<sequence>MVQQSETIWFDGKLVPWADANVHVLTHALHYGTGVFEGIRAYECSDGTSEVFRLREHMERLVDSAKILGLGMPYSAEELVAAAEEVLVANNLKGAYIRPLVFVGEGAMGVHPGDNPIRVCIAAWFWGAYLGEDALEKGIKVRVSSYNRHHVNVMMTKSKACGNYVNSVLAKMEAVRDGYAEAVMLDTTGHVSEGTGENIFMVRDDVIYTPPASGVLGGLTRDSIITLAGDLGYEVRETPIGRDMLYVADEVFFTGTAAELTPVREIDSRQIGEGKAGPVAKLLQTEFFKIVKGENPDYEQWMHRYEVK</sequence>
<evidence type="ECO:0000256" key="13">
    <source>
        <dbReference type="ARBA" id="ARBA00048798"/>
    </source>
</evidence>
<evidence type="ECO:0000256" key="9">
    <source>
        <dbReference type="ARBA" id="ARBA00022679"/>
    </source>
</evidence>
<dbReference type="GO" id="GO:0005829">
    <property type="term" value="C:cytosol"/>
    <property type="evidence" value="ECO:0007669"/>
    <property type="project" value="TreeGrafter"/>
</dbReference>
<dbReference type="GO" id="GO:0004084">
    <property type="term" value="F:branched-chain-amino-acid transaminase activity"/>
    <property type="evidence" value="ECO:0007669"/>
    <property type="project" value="UniProtKB-EC"/>
</dbReference>
<evidence type="ECO:0000256" key="1">
    <source>
        <dbReference type="ARBA" id="ARBA00001933"/>
    </source>
</evidence>
<dbReference type="AlphaFoldDB" id="A0A6N6N763"/>
<name>A0A6N6N763_9BACT</name>
<keyword evidence="9 17" id="KW-0808">Transferase</keyword>
<evidence type="ECO:0000256" key="3">
    <source>
        <dbReference type="ARBA" id="ARBA00004824"/>
    </source>
</evidence>
<evidence type="ECO:0000256" key="15">
    <source>
        <dbReference type="RuleBase" id="RU004106"/>
    </source>
</evidence>
<dbReference type="FunFam" id="3.20.10.10:FF:000001">
    <property type="entry name" value="Branched-chain-amino-acid aminotransferase"/>
    <property type="match status" value="1"/>
</dbReference>
<dbReference type="Gene3D" id="3.30.470.10">
    <property type="match status" value="1"/>
</dbReference>
<dbReference type="Gene3D" id="3.20.10.10">
    <property type="entry name" value="D-amino Acid Aminotransferase, subunit A, domain 2"/>
    <property type="match status" value="1"/>
</dbReference>
<comment type="pathway">
    <text evidence="4 17">Amino-acid biosynthesis; L-valine biosynthesis; L-valine from pyruvate: step 4/4.</text>
</comment>
<dbReference type="InterPro" id="IPR005785">
    <property type="entry name" value="B_amino_transI"/>
</dbReference>
<dbReference type="PANTHER" id="PTHR42743">
    <property type="entry name" value="AMINO-ACID AMINOTRANSFERASE"/>
    <property type="match status" value="1"/>
</dbReference>
<evidence type="ECO:0000256" key="11">
    <source>
        <dbReference type="ARBA" id="ARBA00023304"/>
    </source>
</evidence>
<evidence type="ECO:0000256" key="10">
    <source>
        <dbReference type="ARBA" id="ARBA00022898"/>
    </source>
</evidence>